<feature type="transmembrane region" description="Helical" evidence="1">
    <location>
        <begin position="166"/>
        <end position="186"/>
    </location>
</feature>
<protein>
    <submittedName>
        <fullName evidence="2">Uncharacterized protein</fullName>
    </submittedName>
</protein>
<proteinExistence type="predicted"/>
<organism evidence="2 3">
    <name type="scientific">Onchocerca flexuosa</name>
    <dbReference type="NCBI Taxonomy" id="387005"/>
    <lineage>
        <taxon>Eukaryota</taxon>
        <taxon>Metazoa</taxon>
        <taxon>Ecdysozoa</taxon>
        <taxon>Nematoda</taxon>
        <taxon>Chromadorea</taxon>
        <taxon>Rhabditida</taxon>
        <taxon>Spirurina</taxon>
        <taxon>Spiruromorpha</taxon>
        <taxon>Filarioidea</taxon>
        <taxon>Onchocercidae</taxon>
        <taxon>Onchocerca</taxon>
    </lineage>
</organism>
<dbReference type="Proteomes" id="UP000242913">
    <property type="component" value="Unassembled WGS sequence"/>
</dbReference>
<feature type="non-terminal residue" evidence="2">
    <location>
        <position position="1"/>
    </location>
</feature>
<keyword evidence="1" id="KW-0472">Membrane</keyword>
<accession>A0A238C548</accession>
<evidence type="ECO:0000256" key="1">
    <source>
        <dbReference type="SAM" id="Phobius"/>
    </source>
</evidence>
<sequence>EHTVTIDIFFFFERQSKQLSHYSLSSDIFFYSKQQMNSLHSSSLRIFLTVVTLTEVTCGIVINSFNGLTVGPSQLNGIGNDIPVSFNDLGSFGHVPTSVFTKSGVLPDPIPDPDTSIDSSQHDIDELGSFQHNIAGFGSFQNNAGMSLKTAELATTSDIPRNLAAVHSYSMVFLPLILIFLLTHFAN</sequence>
<keyword evidence="3" id="KW-1185">Reference proteome</keyword>
<keyword evidence="1" id="KW-1133">Transmembrane helix</keyword>
<gene>
    <name evidence="2" type="ORF">X798_00848</name>
</gene>
<reference evidence="2 3" key="1">
    <citation type="submission" date="2015-12" db="EMBL/GenBank/DDBJ databases">
        <title>Draft genome of the nematode, Onchocerca flexuosa.</title>
        <authorList>
            <person name="Mitreva M."/>
        </authorList>
    </citation>
    <scope>NUCLEOTIDE SEQUENCE [LARGE SCALE GENOMIC DNA]</scope>
    <source>
        <strain evidence="2">Red Deer</strain>
    </source>
</reference>
<keyword evidence="1" id="KW-0812">Transmembrane</keyword>
<dbReference type="AlphaFoldDB" id="A0A238C548"/>
<evidence type="ECO:0000313" key="3">
    <source>
        <dbReference type="Proteomes" id="UP000242913"/>
    </source>
</evidence>
<dbReference type="OrthoDB" id="5853285at2759"/>
<name>A0A238C548_9BILA</name>
<dbReference type="EMBL" id="KZ269978">
    <property type="protein sequence ID" value="OZC12326.1"/>
    <property type="molecule type" value="Genomic_DNA"/>
</dbReference>
<evidence type="ECO:0000313" key="2">
    <source>
        <dbReference type="EMBL" id="OZC12326.1"/>
    </source>
</evidence>